<evidence type="ECO:0000313" key="2">
    <source>
        <dbReference type="Proteomes" id="UP000435837"/>
    </source>
</evidence>
<protein>
    <submittedName>
        <fullName evidence="1">Uncharacterized protein</fullName>
    </submittedName>
</protein>
<sequence length="55" mass="6183">MTSHKEQRQSGRRRRKAVGVRAVLVARKVGKVAVPLGSIISTVIRLYDFATRHLL</sequence>
<reference evidence="1 2" key="1">
    <citation type="submission" date="2019-12" db="EMBL/GenBank/DDBJ databases">
        <title>Whole genome shotgun sequence of Streptomyces caniferus NBRC 15389.</title>
        <authorList>
            <person name="Ichikawa N."/>
            <person name="Kimura A."/>
            <person name="Kitahashi Y."/>
            <person name="Komaki H."/>
            <person name="Tamura T."/>
        </authorList>
    </citation>
    <scope>NUCLEOTIDE SEQUENCE [LARGE SCALE GENOMIC DNA]</scope>
    <source>
        <strain evidence="1 2">NBRC 15389</strain>
    </source>
</reference>
<dbReference type="AlphaFoldDB" id="A0A640S7R9"/>
<dbReference type="EMBL" id="BLIN01000004">
    <property type="protein sequence ID" value="GFE07108.1"/>
    <property type="molecule type" value="Genomic_DNA"/>
</dbReference>
<accession>A0A640S7R9</accession>
<proteinExistence type="predicted"/>
<dbReference type="Proteomes" id="UP000435837">
    <property type="component" value="Unassembled WGS sequence"/>
</dbReference>
<evidence type="ECO:0000313" key="1">
    <source>
        <dbReference type="EMBL" id="GFE07108.1"/>
    </source>
</evidence>
<organism evidence="1 2">
    <name type="scientific">Streptomyces caniferus</name>
    <dbReference type="NCBI Taxonomy" id="285557"/>
    <lineage>
        <taxon>Bacteria</taxon>
        <taxon>Bacillati</taxon>
        <taxon>Actinomycetota</taxon>
        <taxon>Actinomycetes</taxon>
        <taxon>Kitasatosporales</taxon>
        <taxon>Streptomycetaceae</taxon>
        <taxon>Streptomyces</taxon>
    </lineage>
</organism>
<gene>
    <name evidence="1" type="ORF">Scani_33760</name>
</gene>
<comment type="caution">
    <text evidence="1">The sequence shown here is derived from an EMBL/GenBank/DDBJ whole genome shotgun (WGS) entry which is preliminary data.</text>
</comment>
<name>A0A640S7R9_9ACTN</name>